<accession>A0AAN7C374</accession>
<feature type="transmembrane region" description="Helical" evidence="1">
    <location>
        <begin position="91"/>
        <end position="115"/>
    </location>
</feature>
<protein>
    <submittedName>
        <fullName evidence="2">Uncharacterized protein</fullName>
    </submittedName>
</protein>
<comment type="caution">
    <text evidence="2">The sequence shown here is derived from an EMBL/GenBank/DDBJ whole genome shotgun (WGS) entry which is preliminary data.</text>
</comment>
<gene>
    <name evidence="2" type="ORF">C8A03DRAFT_37820</name>
</gene>
<evidence type="ECO:0000313" key="2">
    <source>
        <dbReference type="EMBL" id="KAK4234405.1"/>
    </source>
</evidence>
<keyword evidence="3" id="KW-1185">Reference proteome</keyword>
<keyword evidence="1" id="KW-0472">Membrane</keyword>
<reference evidence="2" key="2">
    <citation type="submission" date="2023-05" db="EMBL/GenBank/DDBJ databases">
        <authorList>
            <consortium name="Lawrence Berkeley National Laboratory"/>
            <person name="Steindorff A."/>
            <person name="Hensen N."/>
            <person name="Bonometti L."/>
            <person name="Westerberg I."/>
            <person name="Brannstrom I.O."/>
            <person name="Guillou S."/>
            <person name="Cros-Aarteil S."/>
            <person name="Calhoun S."/>
            <person name="Haridas S."/>
            <person name="Kuo A."/>
            <person name="Mondo S."/>
            <person name="Pangilinan J."/>
            <person name="Riley R."/>
            <person name="Labutti K."/>
            <person name="Andreopoulos B."/>
            <person name="Lipzen A."/>
            <person name="Chen C."/>
            <person name="Yanf M."/>
            <person name="Daum C."/>
            <person name="Ng V."/>
            <person name="Clum A."/>
            <person name="Ohm R."/>
            <person name="Martin F."/>
            <person name="Silar P."/>
            <person name="Natvig D."/>
            <person name="Lalanne C."/>
            <person name="Gautier V."/>
            <person name="Ament-Velasquez S.L."/>
            <person name="Kruys A."/>
            <person name="Hutchinson M.I."/>
            <person name="Powell A.J."/>
            <person name="Barry K."/>
            <person name="Miller A.N."/>
            <person name="Grigoriev I.V."/>
            <person name="Debuchy R."/>
            <person name="Gladieux P."/>
            <person name="Thoren M.H."/>
            <person name="Johannesson H."/>
        </authorList>
    </citation>
    <scope>NUCLEOTIDE SEQUENCE</scope>
    <source>
        <strain evidence="2">CBS 532.94</strain>
    </source>
</reference>
<reference evidence="2" key="1">
    <citation type="journal article" date="2023" name="Mol. Phylogenet. Evol.">
        <title>Genome-scale phylogeny and comparative genomics of the fungal order Sordariales.</title>
        <authorList>
            <person name="Hensen N."/>
            <person name="Bonometti L."/>
            <person name="Westerberg I."/>
            <person name="Brannstrom I.O."/>
            <person name="Guillou S."/>
            <person name="Cros-Aarteil S."/>
            <person name="Calhoun S."/>
            <person name="Haridas S."/>
            <person name="Kuo A."/>
            <person name="Mondo S."/>
            <person name="Pangilinan J."/>
            <person name="Riley R."/>
            <person name="LaButti K."/>
            <person name="Andreopoulos B."/>
            <person name="Lipzen A."/>
            <person name="Chen C."/>
            <person name="Yan M."/>
            <person name="Daum C."/>
            <person name="Ng V."/>
            <person name="Clum A."/>
            <person name="Steindorff A."/>
            <person name="Ohm R.A."/>
            <person name="Martin F."/>
            <person name="Silar P."/>
            <person name="Natvig D.O."/>
            <person name="Lalanne C."/>
            <person name="Gautier V."/>
            <person name="Ament-Velasquez S.L."/>
            <person name="Kruys A."/>
            <person name="Hutchinson M.I."/>
            <person name="Powell A.J."/>
            <person name="Barry K."/>
            <person name="Miller A.N."/>
            <person name="Grigoriev I.V."/>
            <person name="Debuchy R."/>
            <person name="Gladieux P."/>
            <person name="Hiltunen Thoren M."/>
            <person name="Johannesson H."/>
        </authorList>
    </citation>
    <scope>NUCLEOTIDE SEQUENCE</scope>
    <source>
        <strain evidence="2">CBS 532.94</strain>
    </source>
</reference>
<keyword evidence="1" id="KW-1133">Transmembrane helix</keyword>
<name>A0AAN7C374_9PEZI</name>
<dbReference type="AlphaFoldDB" id="A0AAN7C374"/>
<feature type="transmembrane region" description="Helical" evidence="1">
    <location>
        <begin position="42"/>
        <end position="63"/>
    </location>
</feature>
<dbReference type="Proteomes" id="UP001303760">
    <property type="component" value="Unassembled WGS sequence"/>
</dbReference>
<feature type="transmembrane region" description="Helical" evidence="1">
    <location>
        <begin position="7"/>
        <end position="30"/>
    </location>
</feature>
<proteinExistence type="predicted"/>
<sequence>MAIKERSVPIAQVIAAVFAATDMGLTAYLISGDGTASARLRLLHFTSIRSLFVLAFLALPGLFHRIPDDRPGPRVHHHDLLAGRLCRAGRAAVAFGFFLFALFCFLVVADALGLVRGV</sequence>
<keyword evidence="1" id="KW-0812">Transmembrane</keyword>
<evidence type="ECO:0000256" key="1">
    <source>
        <dbReference type="SAM" id="Phobius"/>
    </source>
</evidence>
<dbReference type="EMBL" id="MU860374">
    <property type="protein sequence ID" value="KAK4234405.1"/>
    <property type="molecule type" value="Genomic_DNA"/>
</dbReference>
<organism evidence="2 3">
    <name type="scientific">Achaetomium macrosporum</name>
    <dbReference type="NCBI Taxonomy" id="79813"/>
    <lineage>
        <taxon>Eukaryota</taxon>
        <taxon>Fungi</taxon>
        <taxon>Dikarya</taxon>
        <taxon>Ascomycota</taxon>
        <taxon>Pezizomycotina</taxon>
        <taxon>Sordariomycetes</taxon>
        <taxon>Sordariomycetidae</taxon>
        <taxon>Sordariales</taxon>
        <taxon>Chaetomiaceae</taxon>
        <taxon>Achaetomium</taxon>
    </lineage>
</organism>
<evidence type="ECO:0000313" key="3">
    <source>
        <dbReference type="Proteomes" id="UP001303760"/>
    </source>
</evidence>